<dbReference type="RefSeq" id="WP_182707008.1">
    <property type="nucleotide sequence ID" value="NZ_JACJII010000001.1"/>
</dbReference>
<evidence type="ECO:0008006" key="4">
    <source>
        <dbReference type="Google" id="ProtNLM"/>
    </source>
</evidence>
<dbReference type="EMBL" id="JACJII010000001">
    <property type="protein sequence ID" value="MBA9005957.1"/>
    <property type="molecule type" value="Genomic_DNA"/>
</dbReference>
<evidence type="ECO:0000256" key="1">
    <source>
        <dbReference type="SAM" id="MobiDB-lite"/>
    </source>
</evidence>
<keyword evidence="3" id="KW-1185">Reference proteome</keyword>
<accession>A0A7W3RAK2</accession>
<proteinExistence type="predicted"/>
<feature type="compositionally biased region" description="Low complexity" evidence="1">
    <location>
        <begin position="415"/>
        <end position="429"/>
    </location>
</feature>
<reference evidence="2 3" key="1">
    <citation type="submission" date="2020-08" db="EMBL/GenBank/DDBJ databases">
        <title>Sequencing the genomes of 1000 actinobacteria strains.</title>
        <authorList>
            <person name="Klenk H.-P."/>
        </authorList>
    </citation>
    <scope>NUCLEOTIDE SEQUENCE [LARGE SCALE GENOMIC DNA]</scope>
    <source>
        <strain evidence="2 3">DSM 45823</strain>
    </source>
</reference>
<evidence type="ECO:0000313" key="2">
    <source>
        <dbReference type="EMBL" id="MBA9005957.1"/>
    </source>
</evidence>
<gene>
    <name evidence="2" type="ORF">HNR21_004839</name>
</gene>
<dbReference type="AlphaFoldDB" id="A0A7W3RAK2"/>
<feature type="compositionally biased region" description="Basic and acidic residues" evidence="1">
    <location>
        <begin position="442"/>
        <end position="452"/>
    </location>
</feature>
<organism evidence="2 3">
    <name type="scientific">Thermomonospora cellulosilytica</name>
    <dbReference type="NCBI Taxonomy" id="1411118"/>
    <lineage>
        <taxon>Bacteria</taxon>
        <taxon>Bacillati</taxon>
        <taxon>Actinomycetota</taxon>
        <taxon>Actinomycetes</taxon>
        <taxon>Streptosporangiales</taxon>
        <taxon>Thermomonosporaceae</taxon>
        <taxon>Thermomonospora</taxon>
    </lineage>
</organism>
<name>A0A7W3RAK2_9ACTN</name>
<dbReference type="Proteomes" id="UP000539313">
    <property type="component" value="Unassembled WGS sequence"/>
</dbReference>
<evidence type="ECO:0000313" key="3">
    <source>
        <dbReference type="Proteomes" id="UP000539313"/>
    </source>
</evidence>
<comment type="caution">
    <text evidence="2">The sequence shown here is derived from an EMBL/GenBank/DDBJ whole genome shotgun (WGS) entry which is preliminary data.</text>
</comment>
<sequence>MTSRRRRGPRELTAAAARFVERRLSRAKEPNQSWQEAAWEYYSTTPEVRFAATWAGNAMGGARLYAGRRSADGTSIEPAPDGHRATEIVAAIAGGPLGQSQLLAAFGPHLVVAGEGWILIRPTETPTGDGDGQEWRVLSVLEMRRQGNDLTAEIDGEEVKIPAGDPDRIDPEGPVAIRVWDPHPRKHLEADSPVRASLGLLEELRVLSASVIAIARSRLAGRGVLLLPQGARFPSSGEPGGDEDDLMEVFLEVAQAAIRDPESAAAAVPILLEVPPETIGQIQRLTFESAFDDTAIRLREEAIRRFATGLEVPAEILLGLGDANHWSAWALQEEAIRLGVEPKLATVADALTTQWLRPILEAENVPDAHEWLVWYDTAPLRVRTNRAQVALEAFGLGLISGAAARRETGFDEADAPTAAEAAQARATAGRRGGDGEGLPVEETTRPPEEPAA</sequence>
<protein>
    <recommendedName>
        <fullName evidence="4">Phage portal protein</fullName>
    </recommendedName>
</protein>
<feature type="region of interest" description="Disordered" evidence="1">
    <location>
        <begin position="409"/>
        <end position="452"/>
    </location>
</feature>